<dbReference type="GO" id="GO:0007165">
    <property type="term" value="P:signal transduction"/>
    <property type="evidence" value="ECO:0007669"/>
    <property type="project" value="InterPro"/>
</dbReference>
<sequence>MTATRAGKVFFSCSHADAQHRDRLEKGLAMLKRQGLIETWHDRRIIPGQHVDHAISAELEAADLILLLVSPDFLASEYCYDVEMRRTMQRHEAGEAHVVPIIIRPCDWKSAPFGRLNALPTDGKPVT</sequence>
<gene>
    <name evidence="2" type="ORF">FJZ00_05310</name>
</gene>
<dbReference type="InterPro" id="IPR035897">
    <property type="entry name" value="Toll_tir_struct_dom_sf"/>
</dbReference>
<evidence type="ECO:0000259" key="1">
    <source>
        <dbReference type="PROSITE" id="PS50104"/>
    </source>
</evidence>
<reference evidence="2 3" key="1">
    <citation type="submission" date="2019-03" db="EMBL/GenBank/DDBJ databases">
        <title>Lake Tanganyika Metagenome-Assembled Genomes (MAGs).</title>
        <authorList>
            <person name="Tran P."/>
        </authorList>
    </citation>
    <scope>NUCLEOTIDE SEQUENCE [LARGE SCALE GENOMIC DNA]</scope>
    <source>
        <strain evidence="2">K_DeepCast_65m_m2_236</strain>
    </source>
</reference>
<keyword evidence="2" id="KW-0675">Receptor</keyword>
<name>A0A937X6L5_9BACT</name>
<protein>
    <submittedName>
        <fullName evidence="2">Toll/interleukin-1 receptor domain-containing protein</fullName>
    </submittedName>
</protein>
<dbReference type="InterPro" id="IPR000157">
    <property type="entry name" value="TIR_dom"/>
</dbReference>
<dbReference type="Pfam" id="PF13676">
    <property type="entry name" value="TIR_2"/>
    <property type="match status" value="1"/>
</dbReference>
<evidence type="ECO:0000313" key="2">
    <source>
        <dbReference type="EMBL" id="MBM3274546.1"/>
    </source>
</evidence>
<dbReference type="Proteomes" id="UP000703893">
    <property type="component" value="Unassembled WGS sequence"/>
</dbReference>
<dbReference type="PROSITE" id="PS50104">
    <property type="entry name" value="TIR"/>
    <property type="match status" value="1"/>
</dbReference>
<dbReference type="EMBL" id="VGJX01000246">
    <property type="protein sequence ID" value="MBM3274546.1"/>
    <property type="molecule type" value="Genomic_DNA"/>
</dbReference>
<accession>A0A937X6L5</accession>
<feature type="non-terminal residue" evidence="2">
    <location>
        <position position="127"/>
    </location>
</feature>
<dbReference type="SUPFAM" id="SSF52200">
    <property type="entry name" value="Toll/Interleukin receptor TIR domain"/>
    <property type="match status" value="1"/>
</dbReference>
<proteinExistence type="predicted"/>
<feature type="domain" description="TIR" evidence="1">
    <location>
        <begin position="5"/>
        <end position="127"/>
    </location>
</feature>
<evidence type="ECO:0000313" key="3">
    <source>
        <dbReference type="Proteomes" id="UP000703893"/>
    </source>
</evidence>
<comment type="caution">
    <text evidence="2">The sequence shown here is derived from an EMBL/GenBank/DDBJ whole genome shotgun (WGS) entry which is preliminary data.</text>
</comment>
<dbReference type="Gene3D" id="3.40.50.10140">
    <property type="entry name" value="Toll/interleukin-1 receptor homology (TIR) domain"/>
    <property type="match status" value="1"/>
</dbReference>
<organism evidence="2 3">
    <name type="scientific">Candidatus Tanganyikabacteria bacterium</name>
    <dbReference type="NCBI Taxonomy" id="2961651"/>
    <lineage>
        <taxon>Bacteria</taxon>
        <taxon>Bacillati</taxon>
        <taxon>Candidatus Sericytochromatia</taxon>
        <taxon>Candidatus Tanganyikabacteria</taxon>
    </lineage>
</organism>
<dbReference type="AlphaFoldDB" id="A0A937X6L5"/>
<dbReference type="SMART" id="SM00255">
    <property type="entry name" value="TIR"/>
    <property type="match status" value="1"/>
</dbReference>